<dbReference type="Proteomes" id="UP000214760">
    <property type="component" value="Unassembled WGS sequence"/>
</dbReference>
<dbReference type="InterPro" id="IPR012544">
    <property type="entry name" value="PHb"/>
</dbReference>
<dbReference type="InterPro" id="IPR037063">
    <property type="entry name" value="PHb_sf"/>
</dbReference>
<reference evidence="2 3" key="1">
    <citation type="submission" date="2016-10" db="EMBL/GenBank/DDBJ databases">
        <authorList>
            <person name="de Groot N.N."/>
        </authorList>
    </citation>
    <scope>NUCLEOTIDE SEQUENCE [LARGE SCALE GENOMIC DNA]</scope>
    <source>
        <strain evidence="2 3">F</strain>
    </source>
</reference>
<feature type="domain" description="Bacterial Pleckstrin homology" evidence="1">
    <location>
        <begin position="9"/>
        <end position="128"/>
    </location>
</feature>
<protein>
    <submittedName>
        <fullName evidence="2">PH domain-containing protein</fullName>
    </submittedName>
</protein>
<dbReference type="CDD" id="cd13225">
    <property type="entry name" value="PH-like_bacteria"/>
    <property type="match status" value="1"/>
</dbReference>
<evidence type="ECO:0000259" key="1">
    <source>
        <dbReference type="Pfam" id="PF08000"/>
    </source>
</evidence>
<name>A0A1I6ISK9_9FIRM</name>
<accession>A0A1I6ISK9</accession>
<evidence type="ECO:0000313" key="2">
    <source>
        <dbReference type="EMBL" id="SFR69726.1"/>
    </source>
</evidence>
<dbReference type="PANTHER" id="PTHR35796:SF3">
    <property type="entry name" value="BHLH DOMAIN-CONTAINING PROTEIN"/>
    <property type="match status" value="1"/>
</dbReference>
<sequence length="129" mass="14270">MANISSGILGDASTFNLKEINTSSIRNEINMFLVDGEAVVQAFQTIRDQVVFTNKRIIVANVQGITGKKVSYISYPYSKVLYFGVETAGLLDIDSELLLTFANGTRLQFDFQSNVDIKQICAYISNCVL</sequence>
<dbReference type="SUPFAM" id="SSF50729">
    <property type="entry name" value="PH domain-like"/>
    <property type="match status" value="1"/>
</dbReference>
<organism evidence="2 3">
    <name type="scientific">[Clostridium] aminophilum</name>
    <dbReference type="NCBI Taxonomy" id="1526"/>
    <lineage>
        <taxon>Bacteria</taxon>
        <taxon>Bacillati</taxon>
        <taxon>Bacillota</taxon>
        <taxon>Clostridia</taxon>
        <taxon>Lachnospirales</taxon>
        <taxon>Lachnospiraceae</taxon>
    </lineage>
</organism>
<dbReference type="Pfam" id="PF08000">
    <property type="entry name" value="bPH_1"/>
    <property type="match status" value="1"/>
</dbReference>
<dbReference type="Gene3D" id="2.30.29.50">
    <property type="entry name" value="Bacterial Pleckstrin homology domain"/>
    <property type="match status" value="1"/>
</dbReference>
<dbReference type="PANTHER" id="PTHR35796">
    <property type="entry name" value="HYPOTHETICAL CYTOSOLIC PROTEIN"/>
    <property type="match status" value="1"/>
</dbReference>
<gene>
    <name evidence="2" type="ORF">SAMN02910262_00760</name>
</gene>
<dbReference type="AlphaFoldDB" id="A0A1I6ISK9"/>
<evidence type="ECO:0000313" key="3">
    <source>
        <dbReference type="Proteomes" id="UP000214760"/>
    </source>
</evidence>
<proteinExistence type="predicted"/>
<dbReference type="EMBL" id="FOZC01000003">
    <property type="protein sequence ID" value="SFR69726.1"/>
    <property type="molecule type" value="Genomic_DNA"/>
</dbReference>
<dbReference type="RefSeq" id="WP_031471768.1">
    <property type="nucleotide sequence ID" value="NZ_FOZC01000003.1"/>
</dbReference>